<reference evidence="1" key="1">
    <citation type="submission" date="2018-05" db="EMBL/GenBank/DDBJ databases">
        <title>Draft genome of Mucuna pruriens seed.</title>
        <authorList>
            <person name="Nnadi N.E."/>
            <person name="Vos R."/>
            <person name="Hasami M.H."/>
            <person name="Devisetty U.K."/>
            <person name="Aguiy J.C."/>
        </authorList>
    </citation>
    <scope>NUCLEOTIDE SEQUENCE [LARGE SCALE GENOMIC DNA]</scope>
    <source>
        <strain evidence="1">JCA_2017</strain>
    </source>
</reference>
<feature type="non-terminal residue" evidence="1">
    <location>
        <position position="1"/>
    </location>
</feature>
<sequence>MNSTVSYELHLHWSHDLQLLTICKSNQGSDLCNSTRGYVFFGTNLVSHTSKKQNIVVSHSCIEVENRFYNKKFESFIFLFNFK</sequence>
<evidence type="ECO:0000313" key="2">
    <source>
        <dbReference type="Proteomes" id="UP000257109"/>
    </source>
</evidence>
<organism evidence="1 2">
    <name type="scientific">Mucuna pruriens</name>
    <name type="common">Velvet bean</name>
    <name type="synonym">Dolichos pruriens</name>
    <dbReference type="NCBI Taxonomy" id="157652"/>
    <lineage>
        <taxon>Eukaryota</taxon>
        <taxon>Viridiplantae</taxon>
        <taxon>Streptophyta</taxon>
        <taxon>Embryophyta</taxon>
        <taxon>Tracheophyta</taxon>
        <taxon>Spermatophyta</taxon>
        <taxon>Magnoliopsida</taxon>
        <taxon>eudicotyledons</taxon>
        <taxon>Gunneridae</taxon>
        <taxon>Pentapetalae</taxon>
        <taxon>rosids</taxon>
        <taxon>fabids</taxon>
        <taxon>Fabales</taxon>
        <taxon>Fabaceae</taxon>
        <taxon>Papilionoideae</taxon>
        <taxon>50 kb inversion clade</taxon>
        <taxon>NPAAA clade</taxon>
        <taxon>indigoferoid/millettioid clade</taxon>
        <taxon>Phaseoleae</taxon>
        <taxon>Mucuna</taxon>
    </lineage>
</organism>
<gene>
    <name evidence="1" type="ORF">CR513_19692</name>
</gene>
<accession>A0A371H3Y4</accession>
<keyword evidence="2" id="KW-1185">Reference proteome</keyword>
<evidence type="ECO:0000313" key="1">
    <source>
        <dbReference type="EMBL" id="RDX97530.1"/>
    </source>
</evidence>
<comment type="caution">
    <text evidence="1">The sequence shown here is derived from an EMBL/GenBank/DDBJ whole genome shotgun (WGS) entry which is preliminary data.</text>
</comment>
<proteinExistence type="predicted"/>
<name>A0A371H3Y4_MUCPR</name>
<protein>
    <submittedName>
        <fullName evidence="1">Uncharacterized protein</fullName>
    </submittedName>
</protein>
<dbReference type="AlphaFoldDB" id="A0A371H3Y4"/>
<dbReference type="Proteomes" id="UP000257109">
    <property type="component" value="Unassembled WGS sequence"/>
</dbReference>
<dbReference type="EMBL" id="QJKJ01003630">
    <property type="protein sequence ID" value="RDX97530.1"/>
    <property type="molecule type" value="Genomic_DNA"/>
</dbReference>